<gene>
    <name evidence="1" type="ordered locus">TOL2_C28920</name>
</gene>
<keyword evidence="2" id="KW-1185">Reference proteome</keyword>
<evidence type="ECO:0000313" key="1">
    <source>
        <dbReference type="EMBL" id="CCK81052.1"/>
    </source>
</evidence>
<dbReference type="KEGG" id="dto:TOL2_C28920"/>
<dbReference type="OrthoDB" id="9975112at2"/>
<evidence type="ECO:0000313" key="2">
    <source>
        <dbReference type="Proteomes" id="UP000007347"/>
    </source>
</evidence>
<accession>K0NQA5</accession>
<dbReference type="EMBL" id="FO203503">
    <property type="protein sequence ID" value="CCK81052.1"/>
    <property type="molecule type" value="Genomic_DNA"/>
</dbReference>
<reference evidence="1 2" key="1">
    <citation type="journal article" date="2013" name="Environ. Microbiol.">
        <title>Complete genome, catabolic sub-proteomes and key-metabolites of Desulfobacula toluolica Tol2, a marine, aromatic compound-degrading, sulfate-reducing bacterium.</title>
        <authorList>
            <person name="Wohlbrand L."/>
            <person name="Jacob J.H."/>
            <person name="Kube M."/>
            <person name="Mussmann M."/>
            <person name="Jarling R."/>
            <person name="Beck A."/>
            <person name="Amann R."/>
            <person name="Wilkes H."/>
            <person name="Reinhardt R."/>
            <person name="Rabus R."/>
        </authorList>
    </citation>
    <scope>NUCLEOTIDE SEQUENCE [LARGE SCALE GENOMIC DNA]</scope>
    <source>
        <strain evidence="2">DSM 7467 / Tol2</strain>
    </source>
</reference>
<protein>
    <submittedName>
        <fullName evidence="1">Uncharacterized protein</fullName>
    </submittedName>
</protein>
<dbReference type="RefSeq" id="WP_014958261.1">
    <property type="nucleotide sequence ID" value="NC_018645.1"/>
</dbReference>
<dbReference type="AlphaFoldDB" id="K0NQA5"/>
<organism evidence="1 2">
    <name type="scientific">Desulfobacula toluolica (strain DSM 7467 / Tol2)</name>
    <dbReference type="NCBI Taxonomy" id="651182"/>
    <lineage>
        <taxon>Bacteria</taxon>
        <taxon>Pseudomonadati</taxon>
        <taxon>Thermodesulfobacteriota</taxon>
        <taxon>Desulfobacteria</taxon>
        <taxon>Desulfobacterales</taxon>
        <taxon>Desulfobacteraceae</taxon>
        <taxon>Desulfobacula</taxon>
    </lineage>
</organism>
<dbReference type="Proteomes" id="UP000007347">
    <property type="component" value="Chromosome"/>
</dbReference>
<dbReference type="STRING" id="651182.TOL2_C28920"/>
<name>K0NQA5_DESTT</name>
<dbReference type="HOGENOM" id="CLU_2315758_0_0_7"/>
<proteinExistence type="predicted"/>
<sequence length="99" mass="11158">MKAYSVNYKTKFFFMGVFAVLILLLFIGSTQAPPPPNYGRFQLSSWATPIDNGSLVGAFVIDTATGETKTVYSRFFKYSKDKESVIFTNNLKKTFTSMK</sequence>